<feature type="transmembrane region" description="Helical" evidence="1">
    <location>
        <begin position="21"/>
        <end position="37"/>
    </location>
</feature>
<comment type="caution">
    <text evidence="2">The sequence shown here is derived from an EMBL/GenBank/DDBJ whole genome shotgun (WGS) entry which is preliminary data.</text>
</comment>
<accession>A0ABS7P9I2</accession>
<gene>
    <name evidence="2" type="ORF">KYN89_01480</name>
</gene>
<evidence type="ECO:0000256" key="1">
    <source>
        <dbReference type="SAM" id="Phobius"/>
    </source>
</evidence>
<keyword evidence="3" id="KW-1185">Reference proteome</keyword>
<sequence length="58" mass="6286">MATKGIGRVQIDISQTARRRIGVGALAIIAILAWAWWDGGEEPMRPITQTIELPGTAQ</sequence>
<keyword evidence="1" id="KW-1133">Transmembrane helix</keyword>
<keyword evidence="1" id="KW-0812">Transmembrane</keyword>
<dbReference type="RefSeq" id="WP_222823486.1">
    <property type="nucleotide sequence ID" value="NZ_JAHWXP010000001.1"/>
</dbReference>
<keyword evidence="1" id="KW-0472">Membrane</keyword>
<organism evidence="2 3">
    <name type="scientific">Alteriqipengyuania abyssalis</name>
    <dbReference type="NCBI Taxonomy" id="2860200"/>
    <lineage>
        <taxon>Bacteria</taxon>
        <taxon>Pseudomonadati</taxon>
        <taxon>Pseudomonadota</taxon>
        <taxon>Alphaproteobacteria</taxon>
        <taxon>Sphingomonadales</taxon>
        <taxon>Erythrobacteraceae</taxon>
        <taxon>Alteriqipengyuania</taxon>
    </lineage>
</organism>
<evidence type="ECO:0000313" key="2">
    <source>
        <dbReference type="EMBL" id="MBY8335709.1"/>
    </source>
</evidence>
<name>A0ABS7P9I2_9SPHN</name>
<protein>
    <submittedName>
        <fullName evidence="2">Uncharacterized protein</fullName>
    </submittedName>
</protein>
<evidence type="ECO:0000313" key="3">
    <source>
        <dbReference type="Proteomes" id="UP000759298"/>
    </source>
</evidence>
<dbReference type="Proteomes" id="UP000759298">
    <property type="component" value="Unassembled WGS sequence"/>
</dbReference>
<dbReference type="EMBL" id="JAHWXP010000001">
    <property type="protein sequence ID" value="MBY8335709.1"/>
    <property type="molecule type" value="Genomic_DNA"/>
</dbReference>
<reference evidence="2 3" key="1">
    <citation type="submission" date="2021-07" db="EMBL/GenBank/DDBJ databases">
        <title>Alteriqipengyuania abyssalis NZ-12B nov, sp.nov isolated from deep sea sponge in pacific ocean.</title>
        <authorList>
            <person name="Tareen S."/>
            <person name="Wink J."/>
        </authorList>
    </citation>
    <scope>NUCLEOTIDE SEQUENCE [LARGE SCALE GENOMIC DNA]</scope>
    <source>
        <strain evidence="2 3">NZ-12B</strain>
    </source>
</reference>
<proteinExistence type="predicted"/>